<dbReference type="GO" id="GO:0016788">
    <property type="term" value="F:hydrolase activity, acting on ester bonds"/>
    <property type="evidence" value="ECO:0007669"/>
    <property type="project" value="UniProtKB-ARBA"/>
</dbReference>
<dbReference type="InterPro" id="IPR051532">
    <property type="entry name" value="Ester_Hydrolysis_Enzymes"/>
</dbReference>
<name>A0A0C5VPI2_9GAMM</name>
<dbReference type="STRING" id="1445510.YC6258_03237"/>
<evidence type="ECO:0000313" key="2">
    <source>
        <dbReference type="EMBL" id="AJQ95273.1"/>
    </source>
</evidence>
<dbReference type="Proteomes" id="UP000032266">
    <property type="component" value="Chromosome"/>
</dbReference>
<dbReference type="HOGENOM" id="CLU_051989_5_2_6"/>
<dbReference type="InterPro" id="IPR036514">
    <property type="entry name" value="SGNH_hydro_sf"/>
</dbReference>
<keyword evidence="3" id="KW-1185">Reference proteome</keyword>
<protein>
    <submittedName>
        <fullName evidence="2">Lysophospholipase L1 and related esterase</fullName>
    </submittedName>
</protein>
<dbReference type="PANTHER" id="PTHR30383">
    <property type="entry name" value="THIOESTERASE 1/PROTEASE 1/LYSOPHOSPHOLIPASE L1"/>
    <property type="match status" value="1"/>
</dbReference>
<dbReference type="KEGG" id="gsn:YC6258_03237"/>
<dbReference type="SUPFAM" id="SSF52266">
    <property type="entry name" value="SGNH hydrolase"/>
    <property type="match status" value="1"/>
</dbReference>
<feature type="domain" description="SGNH hydrolase-type esterase" evidence="1">
    <location>
        <begin position="4"/>
        <end position="157"/>
    </location>
</feature>
<dbReference type="AlphaFoldDB" id="A0A0C5VPI2"/>
<accession>A0A0C5VPI2</accession>
<dbReference type="EMBL" id="CP007142">
    <property type="protein sequence ID" value="AJQ95273.1"/>
    <property type="molecule type" value="Genomic_DNA"/>
</dbReference>
<evidence type="ECO:0000313" key="3">
    <source>
        <dbReference type="Proteomes" id="UP000032266"/>
    </source>
</evidence>
<dbReference type="InterPro" id="IPR013830">
    <property type="entry name" value="SGNH_hydro"/>
</dbReference>
<reference evidence="2 3" key="1">
    <citation type="submission" date="2014-01" db="EMBL/GenBank/DDBJ databases">
        <title>Full genme sequencing of cellulolytic bacterium Gynuella sunshinyii YC6258T gen. nov., sp. nov.</title>
        <authorList>
            <person name="Khan H."/>
            <person name="Chung E.J."/>
            <person name="Chung Y.R."/>
        </authorList>
    </citation>
    <scope>NUCLEOTIDE SEQUENCE [LARGE SCALE GENOMIC DNA]</scope>
    <source>
        <strain evidence="2 3">YC6258</strain>
    </source>
</reference>
<proteinExistence type="predicted"/>
<gene>
    <name evidence="2" type="ORF">YC6258_03237</name>
</gene>
<dbReference type="Gene3D" id="3.40.50.1110">
    <property type="entry name" value="SGNH hydrolase"/>
    <property type="match status" value="1"/>
</dbReference>
<sequence>MASHLLTQTNSLNLYNRAISGNKVADVLDRGPQIMTELRADWLSLLIGINDIWHTLAVSQKPVPEDIADGIDQYLCLLRKYSPNIRIVLLEPFAQLSKEVSAEWFTFLKPLQRYEKELADKHQCIWVPTQEALNQSADKLGANHVLWDGVHPTPAGHMIIARQWLSHTTALQQLFN</sequence>
<dbReference type="Pfam" id="PF13472">
    <property type="entry name" value="Lipase_GDSL_2"/>
    <property type="match status" value="1"/>
</dbReference>
<evidence type="ECO:0000259" key="1">
    <source>
        <dbReference type="Pfam" id="PF13472"/>
    </source>
</evidence>
<organism evidence="2 3">
    <name type="scientific">Gynuella sunshinyii YC6258</name>
    <dbReference type="NCBI Taxonomy" id="1445510"/>
    <lineage>
        <taxon>Bacteria</taxon>
        <taxon>Pseudomonadati</taxon>
        <taxon>Pseudomonadota</taxon>
        <taxon>Gammaproteobacteria</taxon>
        <taxon>Oceanospirillales</taxon>
        <taxon>Saccharospirillaceae</taxon>
        <taxon>Gynuella</taxon>
    </lineage>
</organism>